<dbReference type="PANTHER" id="PTHR33376:SF4">
    <property type="entry name" value="SIALIC ACID-BINDING PERIPLASMIC PROTEIN SIAP"/>
    <property type="match status" value="1"/>
</dbReference>
<dbReference type="Pfam" id="PF03480">
    <property type="entry name" value="DctP"/>
    <property type="match status" value="1"/>
</dbReference>
<feature type="signal peptide" evidence="5">
    <location>
        <begin position="1"/>
        <end position="30"/>
    </location>
</feature>
<dbReference type="PROSITE" id="PS51318">
    <property type="entry name" value="TAT"/>
    <property type="match status" value="1"/>
</dbReference>
<dbReference type="NCBIfam" id="TIGR00787">
    <property type="entry name" value="dctP"/>
    <property type="match status" value="1"/>
</dbReference>
<dbReference type="PIRSF" id="PIRSF006470">
    <property type="entry name" value="DctB"/>
    <property type="match status" value="1"/>
</dbReference>
<dbReference type="CDD" id="cd13603">
    <property type="entry name" value="PBP2_TRAP_Siap_TeaA_like"/>
    <property type="match status" value="1"/>
</dbReference>
<dbReference type="GO" id="GO:0030288">
    <property type="term" value="C:outer membrane-bounded periplasmic space"/>
    <property type="evidence" value="ECO:0007669"/>
    <property type="project" value="InterPro"/>
</dbReference>
<evidence type="ECO:0000256" key="2">
    <source>
        <dbReference type="ARBA" id="ARBA00009023"/>
    </source>
</evidence>
<feature type="chain" id="PRO_5011445234" evidence="5">
    <location>
        <begin position="31"/>
        <end position="338"/>
    </location>
</feature>
<name>A0A1H4X5N4_9BRAD</name>
<evidence type="ECO:0000256" key="1">
    <source>
        <dbReference type="ARBA" id="ARBA00004196"/>
    </source>
</evidence>
<comment type="similarity">
    <text evidence="2">Belongs to the bacterial solute-binding protein 7 family.</text>
</comment>
<keyword evidence="6" id="KW-0675">Receptor</keyword>
<dbReference type="RefSeq" id="WP_092126044.1">
    <property type="nucleotide sequence ID" value="NZ_FNTH01000001.1"/>
</dbReference>
<keyword evidence="4 5" id="KW-0732">Signal</keyword>
<accession>A0A1H4X5N4</accession>
<proteinExistence type="inferred from homology"/>
<gene>
    <name evidence="6" type="ORF">SAMN05444164_3391</name>
</gene>
<dbReference type="InterPro" id="IPR038404">
    <property type="entry name" value="TRAP_DctP_sf"/>
</dbReference>
<dbReference type="InterPro" id="IPR018389">
    <property type="entry name" value="DctP_fam"/>
</dbReference>
<evidence type="ECO:0000256" key="5">
    <source>
        <dbReference type="SAM" id="SignalP"/>
    </source>
</evidence>
<dbReference type="Gene3D" id="3.40.190.170">
    <property type="entry name" value="Bacterial extracellular solute-binding protein, family 7"/>
    <property type="match status" value="1"/>
</dbReference>
<protein>
    <submittedName>
        <fullName evidence="6">Tripartite ATP-independent transporter solute receptor, DctP family</fullName>
    </submittedName>
</protein>
<dbReference type="PANTHER" id="PTHR33376">
    <property type="match status" value="1"/>
</dbReference>
<dbReference type="InterPro" id="IPR004682">
    <property type="entry name" value="TRAP_DctP"/>
</dbReference>
<sequence>MSITRRTFLKTNATAVGASYVALSPSLALAAPMSFKIGHDQAATHPVHLRLVEAAERIKLQTNGQFLLQAFANSQLGGDTDMLTQTRSGALEMVLMPDIILGTLVPLASINAMGFAFDNEVDVHAAMDGDLGAHIRGRIAGSGLSVMSNFWENGFRQITSSTKPINHPEDLRGFKIRVPVAPLWVSMFKAFGCGPTAMNMNELYSALQTKVVEGQENPFSIIESAKFYEVQKYCSVTNHVWNGFWLLMNSRRWSAVPATVQDIVQEHLNRSAMDLRDDVVKQKEALRKSLVERGMVFNETDPKPFRDALQAAGFYAEWHKKFGEESWAVLSKYAKAIA</sequence>
<dbReference type="InterPro" id="IPR006311">
    <property type="entry name" value="TAT_signal"/>
</dbReference>
<comment type="subcellular location">
    <subcellularLocation>
        <location evidence="1">Cell envelope</location>
    </subcellularLocation>
</comment>
<dbReference type="OrthoDB" id="9803763at2"/>
<evidence type="ECO:0000313" key="6">
    <source>
        <dbReference type="EMBL" id="SED00899.1"/>
    </source>
</evidence>
<dbReference type="NCBIfam" id="NF037995">
    <property type="entry name" value="TRAP_S1"/>
    <property type="match status" value="1"/>
</dbReference>
<organism evidence="6 7">
    <name type="scientific">Bradyrhizobium erythrophlei</name>
    <dbReference type="NCBI Taxonomy" id="1437360"/>
    <lineage>
        <taxon>Bacteria</taxon>
        <taxon>Pseudomonadati</taxon>
        <taxon>Pseudomonadota</taxon>
        <taxon>Alphaproteobacteria</taxon>
        <taxon>Hyphomicrobiales</taxon>
        <taxon>Nitrobacteraceae</taxon>
        <taxon>Bradyrhizobium</taxon>
    </lineage>
</organism>
<evidence type="ECO:0000256" key="3">
    <source>
        <dbReference type="ARBA" id="ARBA00022448"/>
    </source>
</evidence>
<keyword evidence="3" id="KW-0813">Transport</keyword>
<dbReference type="AlphaFoldDB" id="A0A1H4X5N4"/>
<dbReference type="EMBL" id="FNTH01000001">
    <property type="protein sequence ID" value="SED00899.1"/>
    <property type="molecule type" value="Genomic_DNA"/>
</dbReference>
<evidence type="ECO:0000313" key="7">
    <source>
        <dbReference type="Proteomes" id="UP000198992"/>
    </source>
</evidence>
<dbReference type="GO" id="GO:0055085">
    <property type="term" value="P:transmembrane transport"/>
    <property type="evidence" value="ECO:0007669"/>
    <property type="project" value="InterPro"/>
</dbReference>
<evidence type="ECO:0000256" key="4">
    <source>
        <dbReference type="ARBA" id="ARBA00022729"/>
    </source>
</evidence>
<dbReference type="Proteomes" id="UP000198992">
    <property type="component" value="Unassembled WGS sequence"/>
</dbReference>
<reference evidence="6 7" key="1">
    <citation type="submission" date="2016-10" db="EMBL/GenBank/DDBJ databases">
        <authorList>
            <person name="de Groot N.N."/>
        </authorList>
    </citation>
    <scope>NUCLEOTIDE SEQUENCE [LARGE SCALE GENOMIC DNA]</scope>
    <source>
        <strain evidence="6 7">MT12</strain>
    </source>
</reference>